<evidence type="ECO:0000313" key="2">
    <source>
        <dbReference type="Proteomes" id="UP000637628"/>
    </source>
</evidence>
<sequence>MPHRLRGSLERLTDDENRSLRPIGMSVREAAARTGVLLDRLADTPGVRLVAAGVLVAAGAPRIGFAVISASHLLLVESVAWPAGAYTVTPQGFVLCDGVYIGQSVHTLAGSVRTLRRVAGRRVVGAVVVVHPSGPGTPSLPVGPAWIRPADVPAQIARRLLLRHRRNTYCLSDSNSWYCRTQR</sequence>
<proteinExistence type="predicted"/>
<keyword evidence="2" id="KW-1185">Reference proteome</keyword>
<gene>
    <name evidence="1" type="ORF">Adu01nite_83850</name>
</gene>
<comment type="caution">
    <text evidence="1">The sequence shown here is derived from an EMBL/GenBank/DDBJ whole genome shotgun (WGS) entry which is preliminary data.</text>
</comment>
<dbReference type="RefSeq" id="WP_203734878.1">
    <property type="nucleotide sequence ID" value="NZ_BAAATX010000028.1"/>
</dbReference>
<dbReference type="EMBL" id="BOML01000071">
    <property type="protein sequence ID" value="GIE07035.1"/>
    <property type="molecule type" value="Genomic_DNA"/>
</dbReference>
<evidence type="ECO:0000313" key="1">
    <source>
        <dbReference type="EMBL" id="GIE07035.1"/>
    </source>
</evidence>
<accession>A0ABQ3ZB29</accession>
<reference evidence="1 2" key="1">
    <citation type="submission" date="2021-01" db="EMBL/GenBank/DDBJ databases">
        <title>Whole genome shotgun sequence of Actinoplanes durhamensis NBRC 14914.</title>
        <authorList>
            <person name="Komaki H."/>
            <person name="Tamura T."/>
        </authorList>
    </citation>
    <scope>NUCLEOTIDE SEQUENCE [LARGE SCALE GENOMIC DNA]</scope>
    <source>
        <strain evidence="1 2">NBRC 14914</strain>
    </source>
</reference>
<organism evidence="1 2">
    <name type="scientific">Paractinoplanes durhamensis</name>
    <dbReference type="NCBI Taxonomy" id="113563"/>
    <lineage>
        <taxon>Bacteria</taxon>
        <taxon>Bacillati</taxon>
        <taxon>Actinomycetota</taxon>
        <taxon>Actinomycetes</taxon>
        <taxon>Micromonosporales</taxon>
        <taxon>Micromonosporaceae</taxon>
        <taxon>Paractinoplanes</taxon>
    </lineage>
</organism>
<protein>
    <submittedName>
        <fullName evidence="1">Uncharacterized protein</fullName>
    </submittedName>
</protein>
<dbReference type="Proteomes" id="UP000637628">
    <property type="component" value="Unassembled WGS sequence"/>
</dbReference>
<name>A0ABQ3ZB29_9ACTN</name>